<evidence type="ECO:0000256" key="1">
    <source>
        <dbReference type="SAM" id="SignalP"/>
    </source>
</evidence>
<proteinExistence type="predicted"/>
<feature type="signal peptide" evidence="1">
    <location>
        <begin position="1"/>
        <end position="22"/>
    </location>
</feature>
<dbReference type="EMBL" id="FOMB01000001">
    <property type="protein sequence ID" value="SFB99109.1"/>
    <property type="molecule type" value="Genomic_DNA"/>
</dbReference>
<organism evidence="2 3">
    <name type="scientific">Devosia psychrophila</name>
    <dbReference type="NCBI Taxonomy" id="728005"/>
    <lineage>
        <taxon>Bacteria</taxon>
        <taxon>Pseudomonadati</taxon>
        <taxon>Pseudomonadota</taxon>
        <taxon>Alphaproteobacteria</taxon>
        <taxon>Hyphomicrobiales</taxon>
        <taxon>Devosiaceae</taxon>
        <taxon>Devosia</taxon>
    </lineage>
</organism>
<dbReference type="RefSeq" id="WP_052952971.1">
    <property type="nucleotide sequence ID" value="NZ_FOMB01000001.1"/>
</dbReference>
<evidence type="ECO:0008006" key="4">
    <source>
        <dbReference type="Google" id="ProtNLM"/>
    </source>
</evidence>
<feature type="chain" id="PRO_5010271319" description="DUF1236 domain-containing protein" evidence="1">
    <location>
        <begin position="23"/>
        <end position="215"/>
    </location>
</feature>
<name>A0A1I1FI04_9HYPH</name>
<dbReference type="AlphaFoldDB" id="A0A1I1FI04"/>
<evidence type="ECO:0000313" key="3">
    <source>
        <dbReference type="Proteomes" id="UP000182258"/>
    </source>
</evidence>
<accession>A0A1I1FI04</accession>
<dbReference type="STRING" id="728005.SAMN04488059_101289"/>
<protein>
    <recommendedName>
        <fullName evidence="4">DUF1236 domain-containing protein</fullName>
    </recommendedName>
</protein>
<dbReference type="Pfam" id="PF06823">
    <property type="entry name" value="DUF1236"/>
    <property type="match status" value="2"/>
</dbReference>
<keyword evidence="1" id="KW-0732">Signal</keyword>
<gene>
    <name evidence="2" type="ORF">SAMN04488059_101289</name>
</gene>
<sequence length="215" mass="21780">MKKIVLASVAALSLAAAFPAFAQDKVVGVETQTDNEAAGATVGAAGGGATGAVIGGLLGGPIGAVIGGFAGATIGAEAGIATASIDYVSANPVEPVYFAGNADVGFVVPADVTIYPIEGDANYGYVYANDRVWIVNLSTRAMVQSPGYLVSQSNADYALANPVTPLEFQGDVVVGQVLPSGAVVSTIPDSRYGYVYFGDRPALVDSQTNTVIWVR</sequence>
<evidence type="ECO:0000313" key="2">
    <source>
        <dbReference type="EMBL" id="SFB99109.1"/>
    </source>
</evidence>
<dbReference type="OrthoDB" id="102964at2"/>
<reference evidence="2 3" key="1">
    <citation type="submission" date="2016-10" db="EMBL/GenBank/DDBJ databases">
        <authorList>
            <person name="de Groot N.N."/>
        </authorList>
    </citation>
    <scope>NUCLEOTIDE SEQUENCE [LARGE SCALE GENOMIC DNA]</scope>
    <source>
        <strain evidence="2 3">CGMCC 1.10210</strain>
    </source>
</reference>
<dbReference type="InterPro" id="IPR009642">
    <property type="entry name" value="DUF1236"/>
</dbReference>
<dbReference type="Proteomes" id="UP000182258">
    <property type="component" value="Unassembled WGS sequence"/>
</dbReference>